<keyword evidence="3" id="KW-1185">Reference proteome</keyword>
<dbReference type="AlphaFoldDB" id="A0A2P8R263"/>
<gene>
    <name evidence="2" type="ORF">CQ405_02370</name>
</gene>
<accession>A0A2P8R263</accession>
<reference evidence="3" key="1">
    <citation type="submission" date="2017-10" db="EMBL/GenBank/DDBJ databases">
        <title>Campylobacter species from seals.</title>
        <authorList>
            <person name="Gilbert M.J."/>
            <person name="Zomer A.L."/>
            <person name="Timmerman A.J."/>
            <person name="Duim B."/>
            <person name="Wagenaar J.A."/>
        </authorList>
    </citation>
    <scope>NUCLEOTIDE SEQUENCE [LARGE SCALE GENOMIC DNA]</scope>
    <source>
        <strain evidence="3">17S00004-5</strain>
    </source>
</reference>
<evidence type="ECO:0000313" key="2">
    <source>
        <dbReference type="EMBL" id="PSM52595.1"/>
    </source>
</evidence>
<evidence type="ECO:0000256" key="1">
    <source>
        <dbReference type="SAM" id="SignalP"/>
    </source>
</evidence>
<evidence type="ECO:0000313" key="3">
    <source>
        <dbReference type="Proteomes" id="UP000240535"/>
    </source>
</evidence>
<organism evidence="2 3">
    <name type="scientific">Campylobacter blaseri</name>
    <dbReference type="NCBI Taxonomy" id="2042961"/>
    <lineage>
        <taxon>Bacteria</taxon>
        <taxon>Pseudomonadati</taxon>
        <taxon>Campylobacterota</taxon>
        <taxon>Epsilonproteobacteria</taxon>
        <taxon>Campylobacterales</taxon>
        <taxon>Campylobacteraceae</taxon>
        <taxon>Campylobacter</taxon>
    </lineage>
</organism>
<evidence type="ECO:0008006" key="4">
    <source>
        <dbReference type="Google" id="ProtNLM"/>
    </source>
</evidence>
<name>A0A2P8R263_9BACT</name>
<keyword evidence="1" id="KW-0732">Signal</keyword>
<feature type="signal peptide" evidence="1">
    <location>
        <begin position="1"/>
        <end position="19"/>
    </location>
</feature>
<comment type="caution">
    <text evidence="2">The sequence shown here is derived from an EMBL/GenBank/DDBJ whole genome shotgun (WGS) entry which is preliminary data.</text>
</comment>
<protein>
    <recommendedName>
        <fullName evidence="4">Lysozyme inhibitor</fullName>
    </recommendedName>
</protein>
<dbReference type="RefSeq" id="WP_106870233.1">
    <property type="nucleotide sequence ID" value="NZ_CP053841.1"/>
</dbReference>
<proteinExistence type="predicted"/>
<dbReference type="Proteomes" id="UP000240535">
    <property type="component" value="Unassembled WGS sequence"/>
</dbReference>
<dbReference type="EMBL" id="PDHH01000002">
    <property type="protein sequence ID" value="PSM52595.1"/>
    <property type="molecule type" value="Genomic_DNA"/>
</dbReference>
<feature type="chain" id="PRO_5015143944" description="Lysozyme inhibitor" evidence="1">
    <location>
        <begin position="20"/>
        <end position="131"/>
    </location>
</feature>
<sequence length="131" mass="15038">MKKIITFILTLSLASHLFGATCEDEKIKETLLNFNANTPERLPDSTVLTKVRCKDGSLEFAYDMENIGGIELSKFSDKQIEVFKDMQKNLLKDVYCLSLSGLHDHTNSIILIYSLDEKKFMEFEFKKSDCK</sequence>